<dbReference type="EMBL" id="FWXR01000004">
    <property type="protein sequence ID" value="SMC58174.1"/>
    <property type="molecule type" value="Genomic_DNA"/>
</dbReference>
<accession>A0A1W2AC06</accession>
<protein>
    <submittedName>
        <fullName evidence="1">Uncharacterized protein</fullName>
    </submittedName>
</protein>
<dbReference type="STRING" id="937218.SAMN06297251_10458"/>
<keyword evidence="2" id="KW-1185">Reference proteome</keyword>
<dbReference type="RefSeq" id="WP_084409199.1">
    <property type="nucleotide sequence ID" value="NZ_FWXR01000004.1"/>
</dbReference>
<dbReference type="Proteomes" id="UP000192656">
    <property type="component" value="Unassembled WGS sequence"/>
</dbReference>
<organism evidence="1 2">
    <name type="scientific">Fulvimarina manganoxydans</name>
    <dbReference type="NCBI Taxonomy" id="937218"/>
    <lineage>
        <taxon>Bacteria</taxon>
        <taxon>Pseudomonadati</taxon>
        <taxon>Pseudomonadota</taxon>
        <taxon>Alphaproteobacteria</taxon>
        <taxon>Hyphomicrobiales</taxon>
        <taxon>Aurantimonadaceae</taxon>
        <taxon>Fulvimarina</taxon>
    </lineage>
</organism>
<proteinExistence type="predicted"/>
<evidence type="ECO:0000313" key="1">
    <source>
        <dbReference type="EMBL" id="SMC58174.1"/>
    </source>
</evidence>
<evidence type="ECO:0000313" key="2">
    <source>
        <dbReference type="Proteomes" id="UP000192656"/>
    </source>
</evidence>
<dbReference type="AlphaFoldDB" id="A0A1W2AC06"/>
<sequence>MYHFWTAPDLKEAIVEIERKIASGATAIASPDAGSASFMSVSDARALLKTLYRRYEEKTGERLLPDRRFTVVRMSVRGSEY</sequence>
<name>A0A1W2AC06_9HYPH</name>
<gene>
    <name evidence="1" type="ORF">SAMN06297251_10458</name>
</gene>
<reference evidence="1 2" key="1">
    <citation type="submission" date="2017-04" db="EMBL/GenBank/DDBJ databases">
        <authorList>
            <person name="Afonso C.L."/>
            <person name="Miller P.J."/>
            <person name="Scott M.A."/>
            <person name="Spackman E."/>
            <person name="Goraichik I."/>
            <person name="Dimitrov K.M."/>
            <person name="Suarez D.L."/>
            <person name="Swayne D.E."/>
        </authorList>
    </citation>
    <scope>NUCLEOTIDE SEQUENCE [LARGE SCALE GENOMIC DNA]</scope>
    <source>
        <strain evidence="1 2">CGMCC 1.10972</strain>
    </source>
</reference>